<evidence type="ECO:0000256" key="4">
    <source>
        <dbReference type="ARBA" id="ARBA00022692"/>
    </source>
</evidence>
<sequence>MEKVKDFFTNDIEVEANSSLTNQEGVVPVKSLSSEYDPLAERLTKEVDDDAYAQTHIPDDSPYPEVRAAVSSFDDPTIPQNTWRMWVLGMMMTTIGSAMNVLFSMHSPSFYITALVTSMLAWPIGRAWQKIMPNLKVFGIPLNPGAFNLKEHALITIMANVSFGSGQAYATAVILALNQHYGVDFGWGFDLVLIWSSQCIGFAYAGMMRKILVEPSNMIWPSNLVLSTFLTNIHVNDNHTANGWQISRLKFFLIIFLVSFFWYWFPGYIFKALSYFAWPTWIAPNNVVVNQVFGAYTGLGLIPLTFDWNQISSYIGSPLVPPISTIVTIFASMVIIFWIVTPALHYTNTWFGRYLPMSSSGSYDRFQKTYNVSRIINSDLSLNLEKYKEYSPLYLSTTFAVFYGMSFASFTSTIVHAVLFHGADVVATIREWKNMKPDVHSRLMKQYKNVPEWWYAIVFVIFFGMSVATIRAWNTEMPVWSLVVALCIAIIMLIPAGIIHAITNISVGLNVITEVIVGYMIPGKPIAMMLFKTYGYITNFQAIQFTSDMKLGNYMKISPRLLFTAQFTAAIWGSLVQIAVLKWAQGAYENVCSTTQVDKFTCPGARTFFNASIIWGVIGPQRQYSHGQTYYGTLFFFIIGAILPIINWLILKKWPNSYVKYLNWPVFFSGTNMIPPATPYNYGSYCVVGIFFGWFIKKKWFHWWSKYNYSLSAGLDIGLAWSSLLIFLTISLTKTAAISWWGNNITDETMDMTNTAIQEVLAAGDFFGPASW</sequence>
<feature type="transmembrane region" description="Helical" evidence="9">
    <location>
        <begin position="110"/>
        <end position="128"/>
    </location>
</feature>
<dbReference type="NCBIfam" id="TIGR00728">
    <property type="entry name" value="OPT_sfam"/>
    <property type="match status" value="1"/>
</dbReference>
<feature type="transmembrane region" description="Helical" evidence="9">
    <location>
        <begin position="187"/>
        <end position="206"/>
    </location>
</feature>
<dbReference type="GO" id="GO:0016020">
    <property type="term" value="C:membrane"/>
    <property type="evidence" value="ECO:0007669"/>
    <property type="project" value="UniProtKB-SubCell"/>
</dbReference>
<organism evidence="10 11">
    <name type="scientific">Kuraishia capsulata CBS 1993</name>
    <dbReference type="NCBI Taxonomy" id="1382522"/>
    <lineage>
        <taxon>Eukaryota</taxon>
        <taxon>Fungi</taxon>
        <taxon>Dikarya</taxon>
        <taxon>Ascomycota</taxon>
        <taxon>Saccharomycotina</taxon>
        <taxon>Pichiomycetes</taxon>
        <taxon>Pichiales</taxon>
        <taxon>Pichiaceae</taxon>
        <taxon>Kuraishia</taxon>
    </lineage>
</organism>
<dbReference type="InterPro" id="IPR004813">
    <property type="entry name" value="OPT"/>
</dbReference>
<feature type="transmembrane region" description="Helical" evidence="9">
    <location>
        <begin position="717"/>
        <end position="742"/>
    </location>
</feature>
<dbReference type="GeneID" id="34517638"/>
<evidence type="ECO:0000256" key="1">
    <source>
        <dbReference type="ARBA" id="ARBA00004141"/>
    </source>
</evidence>
<keyword evidence="7 9" id="KW-1133">Transmembrane helix</keyword>
<dbReference type="Pfam" id="PF03169">
    <property type="entry name" value="OPT"/>
    <property type="match status" value="1"/>
</dbReference>
<keyword evidence="4 9" id="KW-0812">Transmembrane</keyword>
<reference evidence="10" key="1">
    <citation type="submission" date="2013-12" db="EMBL/GenBank/DDBJ databases">
        <authorList>
            <person name="Genoscope - CEA"/>
        </authorList>
    </citation>
    <scope>NUCLEOTIDE SEQUENCE</scope>
    <source>
        <strain evidence="10">CBS 1993</strain>
    </source>
</reference>
<feature type="transmembrane region" description="Helical" evidence="9">
    <location>
        <begin position="323"/>
        <end position="344"/>
    </location>
</feature>
<comment type="subcellular location">
    <subcellularLocation>
        <location evidence="1">Membrane</location>
        <topology evidence="1">Multi-pass membrane protein</topology>
    </subcellularLocation>
</comment>
<protein>
    <recommendedName>
        <fullName evidence="12">OPT family small oligopeptide transporter</fullName>
    </recommendedName>
</protein>
<proteinExistence type="inferred from homology"/>
<evidence type="ECO:0000256" key="6">
    <source>
        <dbReference type="ARBA" id="ARBA00022927"/>
    </source>
</evidence>
<feature type="transmembrane region" description="Helical" evidence="9">
    <location>
        <begin position="630"/>
        <end position="651"/>
    </location>
</feature>
<accession>W6MFS1</accession>
<comment type="similarity">
    <text evidence="2">Belongs to the oligopeptide OPT transporter family.</text>
</comment>
<dbReference type="GO" id="GO:0015031">
    <property type="term" value="P:protein transport"/>
    <property type="evidence" value="ECO:0007669"/>
    <property type="project" value="UniProtKB-KW"/>
</dbReference>
<dbReference type="NCBIfam" id="TIGR00727">
    <property type="entry name" value="ISP4_OPT"/>
    <property type="match status" value="1"/>
</dbReference>
<keyword evidence="8 9" id="KW-0472">Membrane</keyword>
<evidence type="ECO:0000256" key="3">
    <source>
        <dbReference type="ARBA" id="ARBA00022448"/>
    </source>
</evidence>
<evidence type="ECO:0000256" key="9">
    <source>
        <dbReference type="SAM" id="Phobius"/>
    </source>
</evidence>
<dbReference type="Proteomes" id="UP000019384">
    <property type="component" value="Unassembled WGS sequence"/>
</dbReference>
<dbReference type="RefSeq" id="XP_022456250.1">
    <property type="nucleotide sequence ID" value="XM_022604709.1"/>
</dbReference>
<evidence type="ECO:0000256" key="5">
    <source>
        <dbReference type="ARBA" id="ARBA00022856"/>
    </source>
</evidence>
<keyword evidence="3" id="KW-0813">Transport</keyword>
<keyword evidence="11" id="KW-1185">Reference proteome</keyword>
<keyword evidence="5" id="KW-0571">Peptide transport</keyword>
<dbReference type="OrthoDB" id="9986677at2759"/>
<feature type="transmembrane region" description="Helical" evidence="9">
    <location>
        <begin position="390"/>
        <end position="408"/>
    </location>
</feature>
<evidence type="ECO:0000256" key="8">
    <source>
        <dbReference type="ARBA" id="ARBA00023136"/>
    </source>
</evidence>
<feature type="transmembrane region" description="Helical" evidence="9">
    <location>
        <begin position="153"/>
        <end position="175"/>
    </location>
</feature>
<evidence type="ECO:0008006" key="12">
    <source>
        <dbReference type="Google" id="ProtNLM"/>
    </source>
</evidence>
<keyword evidence="6" id="KW-0653">Protein transport</keyword>
<evidence type="ECO:0000313" key="10">
    <source>
        <dbReference type="EMBL" id="CDK24233.1"/>
    </source>
</evidence>
<feature type="transmembrane region" description="Helical" evidence="9">
    <location>
        <begin position="479"/>
        <end position="502"/>
    </location>
</feature>
<dbReference type="InterPro" id="IPR004648">
    <property type="entry name" value="Oligpept_transpt"/>
</dbReference>
<feature type="transmembrane region" description="Helical" evidence="9">
    <location>
        <begin position="679"/>
        <end position="696"/>
    </location>
</feature>
<dbReference type="GO" id="GO:0035673">
    <property type="term" value="F:oligopeptide transmembrane transporter activity"/>
    <property type="evidence" value="ECO:0007669"/>
    <property type="project" value="InterPro"/>
</dbReference>
<feature type="transmembrane region" description="Helical" evidence="9">
    <location>
        <begin position="453"/>
        <end position="473"/>
    </location>
</feature>
<dbReference type="AlphaFoldDB" id="W6MFS1"/>
<dbReference type="EMBL" id="HG793125">
    <property type="protein sequence ID" value="CDK24233.1"/>
    <property type="molecule type" value="Genomic_DNA"/>
</dbReference>
<dbReference type="PANTHER" id="PTHR22601">
    <property type="entry name" value="ISP4 LIKE PROTEIN"/>
    <property type="match status" value="1"/>
</dbReference>
<gene>
    <name evidence="10" type="ORF">KUCA_T00000193001</name>
</gene>
<evidence type="ECO:0000256" key="2">
    <source>
        <dbReference type="ARBA" id="ARBA00008807"/>
    </source>
</evidence>
<reference evidence="10" key="2">
    <citation type="submission" date="2014-02" db="EMBL/GenBank/DDBJ databases">
        <title>Complete DNA sequence of /Kuraishia capsulata/ illustrates novel genomic features among budding yeasts (/Saccharomycotina/).</title>
        <authorList>
            <person name="Morales L."/>
            <person name="Noel B."/>
            <person name="Porcel B."/>
            <person name="Marcet-Houben M."/>
            <person name="Hullo M-F."/>
            <person name="Sacerdot C."/>
            <person name="Tekaia F."/>
            <person name="Leh-Louis V."/>
            <person name="Despons L."/>
            <person name="Khanna V."/>
            <person name="Aury J-M."/>
            <person name="Barbe V."/>
            <person name="Couloux A."/>
            <person name="Labadie K."/>
            <person name="Pelletier E."/>
            <person name="Souciet J-L."/>
            <person name="Boekhout T."/>
            <person name="Gabaldon T."/>
            <person name="Wincker P."/>
            <person name="Dujon B."/>
        </authorList>
    </citation>
    <scope>NUCLEOTIDE SEQUENCE</scope>
    <source>
        <strain evidence="10">CBS 1993</strain>
    </source>
</reference>
<evidence type="ECO:0000256" key="7">
    <source>
        <dbReference type="ARBA" id="ARBA00022989"/>
    </source>
</evidence>
<name>W6MFS1_9ASCO</name>
<evidence type="ECO:0000313" key="11">
    <source>
        <dbReference type="Proteomes" id="UP000019384"/>
    </source>
</evidence>
<feature type="transmembrane region" description="Helical" evidence="9">
    <location>
        <begin position="247"/>
        <end position="265"/>
    </location>
</feature>
<dbReference type="HOGENOM" id="CLU_004965_1_1_1"/>